<dbReference type="CDD" id="cd01127">
    <property type="entry name" value="TrwB_TraG_TraD_VirD4"/>
    <property type="match status" value="1"/>
</dbReference>
<dbReference type="InterPro" id="IPR027417">
    <property type="entry name" value="P-loop_NTPase"/>
</dbReference>
<proteinExistence type="inferred from homology"/>
<protein>
    <submittedName>
        <fullName evidence="10">Type IV secretory pathway, VirD4 protein</fullName>
    </submittedName>
</protein>
<dbReference type="GO" id="GO:0005886">
    <property type="term" value="C:plasma membrane"/>
    <property type="evidence" value="ECO:0007669"/>
    <property type="project" value="UniProtKB-SubCell"/>
</dbReference>
<keyword evidence="6 8" id="KW-0472">Membrane</keyword>
<dbReference type="InterPro" id="IPR003688">
    <property type="entry name" value="TraG/VirD4"/>
</dbReference>
<dbReference type="PANTHER" id="PTHR37937:SF1">
    <property type="entry name" value="CONJUGATIVE TRANSFER: DNA TRANSPORT"/>
    <property type="match status" value="1"/>
</dbReference>
<evidence type="ECO:0000313" key="10">
    <source>
        <dbReference type="EMBL" id="GAK31049.1"/>
    </source>
</evidence>
<reference evidence="11" key="1">
    <citation type="journal article" date="2014" name="Genome Announc.">
        <title>Draft genome sequence of Weissella oryzae SG25T, isolated from fermented rice grains.</title>
        <authorList>
            <person name="Tanizawa Y."/>
            <person name="Fujisawa T."/>
            <person name="Mochizuki T."/>
            <person name="Kaminuma E."/>
            <person name="Suzuki Y."/>
            <person name="Nakamura Y."/>
            <person name="Tohno M."/>
        </authorList>
    </citation>
    <scope>NUCLEOTIDE SEQUENCE [LARGE SCALE GENOMIC DNA]</scope>
    <source>
        <strain evidence="11">DSM 25784 / JCM 18191 / LMG 30913 / SG25</strain>
    </source>
</reference>
<dbReference type="SUPFAM" id="SSF52540">
    <property type="entry name" value="P-loop containing nucleoside triphosphate hydrolases"/>
    <property type="match status" value="1"/>
</dbReference>
<sequence length="1067" mass="122715">MFNKRKYEQERDFERQSQIRLRGRLWFRLLIFALYVVMGAFIALVVGTFARVLWYCIANGLGNLLLNRLGYYIDPAFSIDYLQQYLVFSLSGGTLLDHSWITWTLMVIVFLLILRLGFKNNYDWGQKFADRTTNQNRWATLKEIDAVYKLIPDRNKFYKGLAGEPITHISGYSVAFLKLHPVLWLIQIIKAPFGLNRQEFPKSYQTLRTKLLKTPGIKSFFKGQASVTGGFEGFFWIDTTPTHTSITAPTRIGKDQRIGYPTIDVFRRAEIQPNIIDTDAKNEDGKMSFVPLLKAGYDVSFVNIIDPNWSELWNPLQAALDYAKDGELDAARDEASVIVQIIGSTGAENTENDTWDKSAEDTQLAIILVLLWLAIEHDDDSLATPASVPQLINSLGQFSDPKDKNKDGLAQYFNMLRQLDPLPPILNEAILKAGSYLQATGDTRTSVMFTLQRHSSLFASETVAKLTSRSTIHISDYGFPRMLKVMLPEEYAGLTAYVELYDAKHVETKIKDYFVNAMRILRHPIKGWRRGAKPFLEQDSMKVSSSGVIHYPFKNYFPEDWLIRVHFENKDNPHHLRKDWVELPGERRLKYSLGGKQMFDPYTGKPEFKIVPKALKYKLFEGRKAKYDLRYSEKPKATFIVASQNNDNYSALASLFIGQVFSVNTQIASEITRRKMDRWIVYKLNEFGMWPQIPGFENFLTRGLTYGHIVNIYLQDDIQIGKNYSDKDAREIKSNMATQYYLQTKDKDTKKELSERLGEIEVQKEMVNSQMGEQQQDRSNRVVSIETKPLMPEKDIEELLDGEVIVMRTAKRNDKRWRRVRALPIFDTKATIMPNSRDLLGATYSLDYYTTDLPIENHVKHLAYNDLFQDFSPYFYELQDRLSMTATSQVNVGPLMKDVNEKDLQDALNIAYERDNPQLSPKQVSEQDLYTQWQENFSSDLDAPFMSDKQLANIPLVMEVEELIKGLLKRKHNTKRTDTQINALQLAERGVLFETLPEINTNRNLLNLMDRDLKAVFEIQKRLDGRSPASDLVAAEGEPLEEKTETAGLNDDELAALDAAQATYEEE</sequence>
<comment type="similarity">
    <text evidence="2">Belongs to the VirD4/TraG family.</text>
</comment>
<accession>A0A069CU70</accession>
<evidence type="ECO:0000256" key="4">
    <source>
        <dbReference type="ARBA" id="ARBA00022692"/>
    </source>
</evidence>
<dbReference type="STRING" id="1329250.WOSG25_070260"/>
<evidence type="ECO:0000256" key="2">
    <source>
        <dbReference type="ARBA" id="ARBA00008806"/>
    </source>
</evidence>
<dbReference type="eggNOG" id="COG3505">
    <property type="taxonomic scope" value="Bacteria"/>
</dbReference>
<dbReference type="Proteomes" id="UP000030643">
    <property type="component" value="Unassembled WGS sequence"/>
</dbReference>
<feature type="region of interest" description="Disordered" evidence="7">
    <location>
        <begin position="1028"/>
        <end position="1053"/>
    </location>
</feature>
<dbReference type="RefSeq" id="WP_027699086.1">
    <property type="nucleotide sequence ID" value="NZ_DF820490.1"/>
</dbReference>
<dbReference type="Pfam" id="PF02534">
    <property type="entry name" value="T4SS-DNA_transf"/>
    <property type="match status" value="1"/>
</dbReference>
<evidence type="ECO:0000256" key="8">
    <source>
        <dbReference type="SAM" id="Phobius"/>
    </source>
</evidence>
<feature type="domain" description="TraD/TraG TraM recognition site" evidence="9">
    <location>
        <begin position="684"/>
        <end position="799"/>
    </location>
</feature>
<organism evidence="10 11">
    <name type="scientific">Weissella oryzae (strain DSM 25784 / JCM 18191 / LMG 30913 / SG25)</name>
    <dbReference type="NCBI Taxonomy" id="1329250"/>
    <lineage>
        <taxon>Bacteria</taxon>
        <taxon>Bacillati</taxon>
        <taxon>Bacillota</taxon>
        <taxon>Bacilli</taxon>
        <taxon>Lactobacillales</taxon>
        <taxon>Lactobacillaceae</taxon>
        <taxon>Weissella</taxon>
    </lineage>
</organism>
<evidence type="ECO:0000256" key="6">
    <source>
        <dbReference type="ARBA" id="ARBA00023136"/>
    </source>
</evidence>
<evidence type="ECO:0000256" key="7">
    <source>
        <dbReference type="SAM" id="MobiDB-lite"/>
    </source>
</evidence>
<comment type="subcellular location">
    <subcellularLocation>
        <location evidence="1">Cell membrane</location>
        <topology evidence="1">Multi-pass membrane protein</topology>
    </subcellularLocation>
</comment>
<dbReference type="OrthoDB" id="9766496at2"/>
<dbReference type="Pfam" id="PF12696">
    <property type="entry name" value="TraG-D_C"/>
    <property type="match status" value="1"/>
</dbReference>
<dbReference type="InterPro" id="IPR032689">
    <property type="entry name" value="TraG-D_C"/>
</dbReference>
<evidence type="ECO:0000259" key="9">
    <source>
        <dbReference type="Pfam" id="PF12696"/>
    </source>
</evidence>
<name>A0A069CU70_WEIOS</name>
<evidence type="ECO:0000256" key="1">
    <source>
        <dbReference type="ARBA" id="ARBA00004651"/>
    </source>
</evidence>
<dbReference type="InterPro" id="IPR051539">
    <property type="entry name" value="T4SS-coupling_protein"/>
</dbReference>
<evidence type="ECO:0000313" key="11">
    <source>
        <dbReference type="Proteomes" id="UP000030643"/>
    </source>
</evidence>
<feature type="transmembrane region" description="Helical" evidence="8">
    <location>
        <begin position="25"/>
        <end position="54"/>
    </location>
</feature>
<dbReference type="EMBL" id="DF820490">
    <property type="protein sequence ID" value="GAK31049.1"/>
    <property type="molecule type" value="Genomic_DNA"/>
</dbReference>
<evidence type="ECO:0000256" key="5">
    <source>
        <dbReference type="ARBA" id="ARBA00022989"/>
    </source>
</evidence>
<keyword evidence="11" id="KW-1185">Reference proteome</keyword>
<keyword evidence="5 8" id="KW-1133">Transmembrane helix</keyword>
<keyword evidence="4 8" id="KW-0812">Transmembrane</keyword>
<gene>
    <name evidence="10" type="primary">virD4</name>
    <name evidence="10" type="ORF">WOSG25_070260</name>
</gene>
<dbReference type="Gene3D" id="3.40.50.300">
    <property type="entry name" value="P-loop containing nucleotide triphosphate hydrolases"/>
    <property type="match status" value="1"/>
</dbReference>
<keyword evidence="3" id="KW-1003">Cell membrane</keyword>
<evidence type="ECO:0000256" key="3">
    <source>
        <dbReference type="ARBA" id="ARBA00022475"/>
    </source>
</evidence>
<feature type="transmembrane region" description="Helical" evidence="8">
    <location>
        <begin position="100"/>
        <end position="118"/>
    </location>
</feature>
<dbReference type="AlphaFoldDB" id="A0A069CU70"/>
<dbReference type="PANTHER" id="PTHR37937">
    <property type="entry name" value="CONJUGATIVE TRANSFER: DNA TRANSPORT"/>
    <property type="match status" value="1"/>
</dbReference>